<evidence type="ECO:0000256" key="5">
    <source>
        <dbReference type="ARBA" id="ARBA00022801"/>
    </source>
</evidence>
<comment type="cofactor">
    <cofactor evidence="1">
        <name>Zn(2+)</name>
        <dbReference type="ChEBI" id="CHEBI:29105"/>
    </cofactor>
</comment>
<evidence type="ECO:0000256" key="4">
    <source>
        <dbReference type="ARBA" id="ARBA00022723"/>
    </source>
</evidence>
<dbReference type="InterPro" id="IPR016047">
    <property type="entry name" value="M23ase_b-sheet_dom"/>
</dbReference>
<dbReference type="InterPro" id="IPR050570">
    <property type="entry name" value="Cell_wall_metabolism_enzyme"/>
</dbReference>
<keyword evidence="6" id="KW-0862">Zinc</keyword>
<dbReference type="InterPro" id="IPR011055">
    <property type="entry name" value="Dup_hybrid_motif"/>
</dbReference>
<dbReference type="Gene3D" id="3.10.450.350">
    <property type="match status" value="2"/>
</dbReference>
<comment type="subcellular location">
    <subcellularLocation>
        <location evidence="2">Cell envelope</location>
    </subcellularLocation>
</comment>
<evidence type="ECO:0000256" key="1">
    <source>
        <dbReference type="ARBA" id="ARBA00001947"/>
    </source>
</evidence>
<reference evidence="12" key="1">
    <citation type="journal article" date="2019" name="Int. J. Syst. Evol. Microbiol.">
        <title>The Global Catalogue of Microorganisms (GCM) 10K type strain sequencing project: providing services to taxonomists for standard genome sequencing and annotation.</title>
        <authorList>
            <consortium name="The Broad Institute Genomics Platform"/>
            <consortium name="The Broad Institute Genome Sequencing Center for Infectious Disease"/>
            <person name="Wu L."/>
            <person name="Ma J."/>
        </authorList>
    </citation>
    <scope>NUCLEOTIDE SEQUENCE [LARGE SCALE GENOMIC DNA]</scope>
    <source>
        <strain evidence="12">CGMCC 1.8985</strain>
    </source>
</reference>
<proteinExistence type="predicted"/>
<evidence type="ECO:0000259" key="10">
    <source>
        <dbReference type="Pfam" id="PF19425"/>
    </source>
</evidence>
<dbReference type="EMBL" id="BMME01000002">
    <property type="protein sequence ID" value="GGK15659.1"/>
    <property type="molecule type" value="Genomic_DNA"/>
</dbReference>
<dbReference type="RefSeq" id="WP_132986649.1">
    <property type="nucleotide sequence ID" value="NZ_BMME01000002.1"/>
</dbReference>
<feature type="domain" description="M23ase beta-sheet core" evidence="9">
    <location>
        <begin position="339"/>
        <end position="434"/>
    </location>
</feature>
<evidence type="ECO:0000259" key="9">
    <source>
        <dbReference type="Pfam" id="PF01551"/>
    </source>
</evidence>
<dbReference type="Pfam" id="PF01551">
    <property type="entry name" value="Peptidase_M23"/>
    <property type="match status" value="1"/>
</dbReference>
<name>A0ABQ2EKY8_9GAMM</name>
<evidence type="ECO:0000256" key="6">
    <source>
        <dbReference type="ARBA" id="ARBA00022833"/>
    </source>
</evidence>
<feature type="domain" description="Csd3-like second N-terminal" evidence="10">
    <location>
        <begin position="206"/>
        <end position="326"/>
    </location>
</feature>
<dbReference type="SUPFAM" id="SSF51261">
    <property type="entry name" value="Duplicated hybrid motif"/>
    <property type="match status" value="1"/>
</dbReference>
<dbReference type="Gene3D" id="2.70.70.10">
    <property type="entry name" value="Glucose Permease (Domain IIA)"/>
    <property type="match status" value="1"/>
</dbReference>
<dbReference type="InterPro" id="IPR045834">
    <property type="entry name" value="Csd3_N2"/>
</dbReference>
<keyword evidence="3" id="KW-0645">Protease</keyword>
<sequence>MTTPESPHSPDAQRSNRVRLDNLRELERQTASTRHQADTDTGTTGNRRWSRRQWAHASLAATAGALLLAIVPGFNTAVDVPHSSRLTTLSLSLPAQPVVAEEARQASEWLPVAVEKGQTLGAIFDDLGIPAATMHALLKQPGARDALTRLRPGAQLGFAFDLPAADGKRGALRALRYDRNETERVELALAGGAVVETVIERPIEVRTSVVSGEVGRSLFHSARKLGLSGSSINKLTDDIFQYDIDFNTDVAASDRFSVVVEQVYREGELLRTGDVLAAVFTAKGKPFTAFRFEHDGKTAYYNEEGRPLKKSFIRMPIQYARLSSRFGSRRHPVSGNVRQHKGVDYAARTGTPIMAAGDARVQFKGWRGGYGNTVILDHGRGYTTLYAHMSGFGNIRQGQRVSQGTVIGRVGSTGLSTGPHLHYEFRINGVHRNPLQHTMPEPEPLKGTALIAFKAQTGPALARIRTVEDVIYAQVPAADDDTRVAAADRDAAVTRGRG</sequence>
<evidence type="ECO:0000256" key="7">
    <source>
        <dbReference type="ARBA" id="ARBA00023049"/>
    </source>
</evidence>
<feature type="region of interest" description="Disordered" evidence="8">
    <location>
        <begin position="27"/>
        <end position="49"/>
    </location>
</feature>
<comment type="caution">
    <text evidence="11">The sequence shown here is derived from an EMBL/GenBank/DDBJ whole genome shotgun (WGS) entry which is preliminary data.</text>
</comment>
<keyword evidence="12" id="KW-1185">Reference proteome</keyword>
<evidence type="ECO:0000313" key="12">
    <source>
        <dbReference type="Proteomes" id="UP000599009"/>
    </source>
</evidence>
<evidence type="ECO:0000256" key="3">
    <source>
        <dbReference type="ARBA" id="ARBA00022670"/>
    </source>
</evidence>
<gene>
    <name evidence="11" type="ORF">GCM10011394_26000</name>
</gene>
<evidence type="ECO:0000313" key="11">
    <source>
        <dbReference type="EMBL" id="GGK15659.1"/>
    </source>
</evidence>
<keyword evidence="5" id="KW-0378">Hydrolase</keyword>
<dbReference type="CDD" id="cd12797">
    <property type="entry name" value="M23_peptidase"/>
    <property type="match status" value="1"/>
</dbReference>
<keyword evidence="4" id="KW-0479">Metal-binding</keyword>
<keyword evidence="7" id="KW-0482">Metalloprotease</keyword>
<protein>
    <submittedName>
        <fullName evidence="11">Membrane protein</fullName>
    </submittedName>
</protein>
<dbReference type="Pfam" id="PF19425">
    <property type="entry name" value="Csd3_N2"/>
    <property type="match status" value="1"/>
</dbReference>
<evidence type="ECO:0000256" key="8">
    <source>
        <dbReference type="SAM" id="MobiDB-lite"/>
    </source>
</evidence>
<dbReference type="PANTHER" id="PTHR21666">
    <property type="entry name" value="PEPTIDASE-RELATED"/>
    <property type="match status" value="1"/>
</dbReference>
<accession>A0ABQ2EKY8</accession>
<organism evidence="11 12">
    <name type="scientific">Luteimonas terricola</name>
    <dbReference type="NCBI Taxonomy" id="645597"/>
    <lineage>
        <taxon>Bacteria</taxon>
        <taxon>Pseudomonadati</taxon>
        <taxon>Pseudomonadota</taxon>
        <taxon>Gammaproteobacteria</taxon>
        <taxon>Lysobacterales</taxon>
        <taxon>Lysobacteraceae</taxon>
        <taxon>Luteimonas</taxon>
    </lineage>
</organism>
<dbReference type="Proteomes" id="UP000599009">
    <property type="component" value="Unassembled WGS sequence"/>
</dbReference>
<evidence type="ECO:0000256" key="2">
    <source>
        <dbReference type="ARBA" id="ARBA00004196"/>
    </source>
</evidence>
<feature type="compositionally biased region" description="Polar residues" evidence="8">
    <location>
        <begin position="29"/>
        <end position="47"/>
    </location>
</feature>
<dbReference type="PANTHER" id="PTHR21666:SF288">
    <property type="entry name" value="CELL DIVISION PROTEIN YTFB"/>
    <property type="match status" value="1"/>
</dbReference>